<dbReference type="GeneID" id="92093080"/>
<keyword evidence="2" id="KW-1185">Reference proteome</keyword>
<dbReference type="Proteomes" id="UP001480595">
    <property type="component" value="Unassembled WGS sequence"/>
</dbReference>
<name>A0ABR1UJE4_9PEZI</name>
<gene>
    <name evidence="1" type="ORF">PG994_008608</name>
</gene>
<dbReference type="EMBL" id="JAQQWL010000009">
    <property type="protein sequence ID" value="KAK8058160.1"/>
    <property type="molecule type" value="Genomic_DNA"/>
</dbReference>
<accession>A0ABR1UJE4</accession>
<dbReference type="RefSeq" id="XP_066713606.1">
    <property type="nucleotide sequence ID" value="XM_066860017.1"/>
</dbReference>
<organism evidence="1 2">
    <name type="scientific">Apiospora phragmitis</name>
    <dbReference type="NCBI Taxonomy" id="2905665"/>
    <lineage>
        <taxon>Eukaryota</taxon>
        <taxon>Fungi</taxon>
        <taxon>Dikarya</taxon>
        <taxon>Ascomycota</taxon>
        <taxon>Pezizomycotina</taxon>
        <taxon>Sordariomycetes</taxon>
        <taxon>Xylariomycetidae</taxon>
        <taxon>Amphisphaeriales</taxon>
        <taxon>Apiosporaceae</taxon>
        <taxon>Apiospora</taxon>
    </lineage>
</organism>
<evidence type="ECO:0000313" key="1">
    <source>
        <dbReference type="EMBL" id="KAK8058160.1"/>
    </source>
</evidence>
<sequence>MVREGKGHNVVGYVLAAGPPNQPDPPLPEFDFLSQDILDAYQGAIKRFATHEGLCRGNEGDGVSGEERAQWWVD</sequence>
<protein>
    <submittedName>
        <fullName evidence="1">Uncharacterized protein</fullName>
    </submittedName>
</protein>
<comment type="caution">
    <text evidence="1">The sequence shown here is derived from an EMBL/GenBank/DDBJ whole genome shotgun (WGS) entry which is preliminary data.</text>
</comment>
<evidence type="ECO:0000313" key="2">
    <source>
        <dbReference type="Proteomes" id="UP001480595"/>
    </source>
</evidence>
<proteinExistence type="predicted"/>
<reference evidence="1 2" key="1">
    <citation type="submission" date="2023-01" db="EMBL/GenBank/DDBJ databases">
        <title>Analysis of 21 Apiospora genomes using comparative genomics revels a genus with tremendous synthesis potential of carbohydrate active enzymes and secondary metabolites.</title>
        <authorList>
            <person name="Sorensen T."/>
        </authorList>
    </citation>
    <scope>NUCLEOTIDE SEQUENCE [LARGE SCALE GENOMIC DNA]</scope>
    <source>
        <strain evidence="1 2">CBS 135458</strain>
    </source>
</reference>